<dbReference type="Gene3D" id="3.40.1350.10">
    <property type="match status" value="1"/>
</dbReference>
<accession>A0A852SPI8</accession>
<comment type="caution">
    <text evidence="3">The sequence shown here is derived from an EMBL/GenBank/DDBJ whole genome shotgun (WGS) entry which is preliminary data.</text>
</comment>
<dbReference type="RefSeq" id="WP_179547787.1">
    <property type="nucleotide sequence ID" value="NZ_BSEW01000001.1"/>
</dbReference>
<dbReference type="InterPro" id="IPR011335">
    <property type="entry name" value="Restrct_endonuc-II-like"/>
</dbReference>
<dbReference type="GO" id="GO:0003676">
    <property type="term" value="F:nucleic acid binding"/>
    <property type="evidence" value="ECO:0007669"/>
    <property type="project" value="InterPro"/>
</dbReference>
<dbReference type="HAMAP" id="MF_00048">
    <property type="entry name" value="UPF0102"/>
    <property type="match status" value="1"/>
</dbReference>
<comment type="similarity">
    <text evidence="1 2">Belongs to the UPF0102 family.</text>
</comment>
<dbReference type="InterPro" id="IPR003509">
    <property type="entry name" value="UPF0102_YraN-like"/>
</dbReference>
<evidence type="ECO:0000313" key="3">
    <source>
        <dbReference type="EMBL" id="NYD70700.1"/>
    </source>
</evidence>
<dbReference type="SUPFAM" id="SSF52980">
    <property type="entry name" value="Restriction endonuclease-like"/>
    <property type="match status" value="1"/>
</dbReference>
<proteinExistence type="inferred from homology"/>
<sequence length="119" mass="13100">MKAKDELGHRGEGIAAEHLTGIGMQVVQRNWRCATGEIDIVASDGPTLVIVEVKTRTSEAYGHPFEAVTPAKLRRLHLLAAAYIAAVHPGRRMPFRIDVVGVIWPTHGEPSVQHLREVH</sequence>
<protein>
    <recommendedName>
        <fullName evidence="2">UPF0102 protein BJ984_001858</fullName>
    </recommendedName>
</protein>
<dbReference type="GO" id="GO:0004519">
    <property type="term" value="F:endonuclease activity"/>
    <property type="evidence" value="ECO:0007669"/>
    <property type="project" value="UniProtKB-KW"/>
</dbReference>
<dbReference type="AlphaFoldDB" id="A0A852SPI8"/>
<dbReference type="PANTHER" id="PTHR34039">
    <property type="entry name" value="UPF0102 PROTEIN YRAN"/>
    <property type="match status" value="1"/>
</dbReference>
<evidence type="ECO:0000256" key="1">
    <source>
        <dbReference type="ARBA" id="ARBA00006738"/>
    </source>
</evidence>
<dbReference type="Proteomes" id="UP000549913">
    <property type="component" value="Unassembled WGS sequence"/>
</dbReference>
<gene>
    <name evidence="3" type="ORF">BJ984_001858</name>
</gene>
<keyword evidence="3" id="KW-0255">Endonuclease</keyword>
<name>A0A852SPI8_9MICO</name>
<reference evidence="3 4" key="1">
    <citation type="submission" date="2020-07" db="EMBL/GenBank/DDBJ databases">
        <title>Sequencing the genomes of 1000 actinobacteria strains.</title>
        <authorList>
            <person name="Klenk H.-P."/>
        </authorList>
    </citation>
    <scope>NUCLEOTIDE SEQUENCE [LARGE SCALE GENOMIC DNA]</scope>
    <source>
        <strain evidence="3 4">DSM 26474</strain>
    </source>
</reference>
<evidence type="ECO:0000313" key="4">
    <source>
        <dbReference type="Proteomes" id="UP000549913"/>
    </source>
</evidence>
<dbReference type="NCBIfam" id="NF009150">
    <property type="entry name" value="PRK12497.1-3"/>
    <property type="match status" value="1"/>
</dbReference>
<dbReference type="Pfam" id="PF02021">
    <property type="entry name" value="UPF0102"/>
    <property type="match status" value="1"/>
</dbReference>
<keyword evidence="3" id="KW-0378">Hydrolase</keyword>
<evidence type="ECO:0000256" key="2">
    <source>
        <dbReference type="HAMAP-Rule" id="MF_00048"/>
    </source>
</evidence>
<organism evidence="3 4">
    <name type="scientific">Herbiconiux flava</name>
    <dbReference type="NCBI Taxonomy" id="881268"/>
    <lineage>
        <taxon>Bacteria</taxon>
        <taxon>Bacillati</taxon>
        <taxon>Actinomycetota</taxon>
        <taxon>Actinomycetes</taxon>
        <taxon>Micrococcales</taxon>
        <taxon>Microbacteriaceae</taxon>
        <taxon>Herbiconiux</taxon>
    </lineage>
</organism>
<dbReference type="NCBIfam" id="NF009154">
    <property type="entry name" value="PRK12497.3-3"/>
    <property type="match status" value="1"/>
</dbReference>
<dbReference type="PANTHER" id="PTHR34039:SF1">
    <property type="entry name" value="UPF0102 PROTEIN YRAN"/>
    <property type="match status" value="1"/>
</dbReference>
<dbReference type="InterPro" id="IPR011856">
    <property type="entry name" value="tRNA_endonuc-like_dom_sf"/>
</dbReference>
<dbReference type="CDD" id="cd20736">
    <property type="entry name" value="PoNe_Nuclease"/>
    <property type="match status" value="1"/>
</dbReference>
<dbReference type="EMBL" id="JACCBM010000001">
    <property type="protein sequence ID" value="NYD70700.1"/>
    <property type="molecule type" value="Genomic_DNA"/>
</dbReference>
<keyword evidence="3" id="KW-0540">Nuclease</keyword>
<keyword evidence="4" id="KW-1185">Reference proteome</keyword>